<evidence type="ECO:0000259" key="1">
    <source>
        <dbReference type="SMART" id="SM00225"/>
    </source>
</evidence>
<dbReference type="GO" id="GO:0051260">
    <property type="term" value="P:protein homooligomerization"/>
    <property type="evidence" value="ECO:0007669"/>
    <property type="project" value="InterPro"/>
</dbReference>
<dbReference type="AlphaFoldDB" id="A0A397S834"/>
<sequence>MSQDIITLNVGGIKYETFRSTLTNYPKTLLGKMFCKNTSQPTNEYFIDRDGQVFRYILQYYRNNGKIYWPNSNQSVSNEELVDELNYFQIPIPIHTHDSFSEETPQRISKFHLGRISKSPRGGEELELSNERISRPLHPVPLTANLPTFISAFDKVMKGMETSNISAVQIRFGDGYIVIEPENRSYEELFRPFENNGLELVHKNGHVMQENFSLKYFKISWNQSESNDEIVVLLMKR</sequence>
<dbReference type="EMBL" id="QKYT01000659">
    <property type="protein sequence ID" value="RIA82503.1"/>
    <property type="molecule type" value="Genomic_DNA"/>
</dbReference>
<comment type="caution">
    <text evidence="2">The sequence shown here is derived from an EMBL/GenBank/DDBJ whole genome shotgun (WGS) entry which is preliminary data.</text>
</comment>
<dbReference type="Proteomes" id="UP000265703">
    <property type="component" value="Unassembled WGS sequence"/>
</dbReference>
<protein>
    <submittedName>
        <fullName evidence="2">BTB/POZ protein</fullName>
    </submittedName>
</protein>
<dbReference type="PANTHER" id="PTHR14499">
    <property type="entry name" value="POTASSIUM CHANNEL TETRAMERIZATION DOMAIN-CONTAINING"/>
    <property type="match status" value="1"/>
</dbReference>
<keyword evidence="3" id="KW-1185">Reference proteome</keyword>
<dbReference type="CDD" id="cd18316">
    <property type="entry name" value="BTB_POZ_KCTD-like"/>
    <property type="match status" value="1"/>
</dbReference>
<evidence type="ECO:0000313" key="3">
    <source>
        <dbReference type="Proteomes" id="UP000265703"/>
    </source>
</evidence>
<dbReference type="InterPro" id="IPR000210">
    <property type="entry name" value="BTB/POZ_dom"/>
</dbReference>
<dbReference type="InterPro" id="IPR003131">
    <property type="entry name" value="T1-type_BTB"/>
</dbReference>
<dbReference type="STRING" id="658196.A0A397S834"/>
<dbReference type="PANTHER" id="PTHR14499:SF138">
    <property type="entry name" value="BTB DOMAIN-CONTAINING PROTEIN"/>
    <property type="match status" value="1"/>
</dbReference>
<dbReference type="InterPro" id="IPR011333">
    <property type="entry name" value="SKP1/BTB/POZ_sf"/>
</dbReference>
<gene>
    <name evidence="2" type="ORF">C1645_788227</name>
</gene>
<organism evidence="2 3">
    <name type="scientific">Glomus cerebriforme</name>
    <dbReference type="NCBI Taxonomy" id="658196"/>
    <lineage>
        <taxon>Eukaryota</taxon>
        <taxon>Fungi</taxon>
        <taxon>Fungi incertae sedis</taxon>
        <taxon>Mucoromycota</taxon>
        <taxon>Glomeromycotina</taxon>
        <taxon>Glomeromycetes</taxon>
        <taxon>Glomerales</taxon>
        <taxon>Glomeraceae</taxon>
        <taxon>Glomus</taxon>
    </lineage>
</organism>
<dbReference type="SUPFAM" id="SSF54695">
    <property type="entry name" value="POZ domain"/>
    <property type="match status" value="1"/>
</dbReference>
<name>A0A397S834_9GLOM</name>
<dbReference type="Gene3D" id="3.30.710.10">
    <property type="entry name" value="Potassium Channel Kv1.1, Chain A"/>
    <property type="match status" value="1"/>
</dbReference>
<dbReference type="Pfam" id="PF02214">
    <property type="entry name" value="BTB_2"/>
    <property type="match status" value="1"/>
</dbReference>
<evidence type="ECO:0000313" key="2">
    <source>
        <dbReference type="EMBL" id="RIA82503.1"/>
    </source>
</evidence>
<reference evidence="2 3" key="1">
    <citation type="submission" date="2018-06" db="EMBL/GenBank/DDBJ databases">
        <title>Comparative genomics reveals the genomic features of Rhizophagus irregularis, R. cerebriforme, R. diaphanum and Gigaspora rosea, and their symbiotic lifestyle signature.</title>
        <authorList>
            <person name="Morin E."/>
            <person name="San Clemente H."/>
            <person name="Chen E.C.H."/>
            <person name="De La Providencia I."/>
            <person name="Hainaut M."/>
            <person name="Kuo A."/>
            <person name="Kohler A."/>
            <person name="Murat C."/>
            <person name="Tang N."/>
            <person name="Roy S."/>
            <person name="Loubradou J."/>
            <person name="Henrissat B."/>
            <person name="Grigoriev I.V."/>
            <person name="Corradi N."/>
            <person name="Roux C."/>
            <person name="Martin F.M."/>
        </authorList>
    </citation>
    <scope>NUCLEOTIDE SEQUENCE [LARGE SCALE GENOMIC DNA]</scope>
    <source>
        <strain evidence="2 3">DAOM 227022</strain>
    </source>
</reference>
<dbReference type="OrthoDB" id="10025005at2759"/>
<proteinExistence type="predicted"/>
<dbReference type="SMART" id="SM00225">
    <property type="entry name" value="BTB"/>
    <property type="match status" value="1"/>
</dbReference>
<feature type="domain" description="BTB" evidence="1">
    <location>
        <begin position="4"/>
        <end position="105"/>
    </location>
</feature>
<accession>A0A397S834</accession>